<protein>
    <submittedName>
        <fullName evidence="1">Uncharacterized protein</fullName>
    </submittedName>
</protein>
<proteinExistence type="predicted"/>
<sequence length="72" mass="8521">MQRSIDNYADSLRNQNMSKTDFYKKLYDYVYRWYEIKKSSSINAIDANIREAAVEDLSYLDLVLRDLSKLAS</sequence>
<accession>A0A8S5VGF4</accession>
<evidence type="ECO:0000313" key="1">
    <source>
        <dbReference type="EMBL" id="DAG05796.1"/>
    </source>
</evidence>
<organism evidence="1">
    <name type="scientific">Myoviridae sp. ctkfK18</name>
    <dbReference type="NCBI Taxonomy" id="2825165"/>
    <lineage>
        <taxon>Viruses</taxon>
        <taxon>Duplodnaviria</taxon>
        <taxon>Heunggongvirae</taxon>
        <taxon>Uroviricota</taxon>
        <taxon>Caudoviricetes</taxon>
    </lineage>
</organism>
<reference evidence="1" key="1">
    <citation type="journal article" date="2021" name="Proc. Natl. Acad. Sci. U.S.A.">
        <title>A Catalog of Tens of Thousands of Viruses from Human Metagenomes Reveals Hidden Associations with Chronic Diseases.</title>
        <authorList>
            <person name="Tisza M.J."/>
            <person name="Buck C.B."/>
        </authorList>
    </citation>
    <scope>NUCLEOTIDE SEQUENCE</scope>
    <source>
        <strain evidence="1">CtkfK18</strain>
    </source>
</reference>
<name>A0A8S5VGF4_9CAUD</name>
<dbReference type="EMBL" id="BK016265">
    <property type="protein sequence ID" value="DAG05796.1"/>
    <property type="molecule type" value="Genomic_DNA"/>
</dbReference>